<keyword evidence="4" id="KW-1185">Reference proteome</keyword>
<sequence>MGLPPKLLGTDEYEVLHTRTHAKAMVLPALALVLVGAGVGAGAALVPGDWRPGGQVAIALLGLVLAVFWTVLPFLRWRTTTYTLTNRRLVTRSGIVSKTSKDLPLSRVNDVSSERSLSDRVLGCGTLNVQTASEAGVIALVDVPEVEHVHQTMTQLLFGADDEGWPAHA</sequence>
<evidence type="ECO:0000313" key="3">
    <source>
        <dbReference type="EMBL" id="MBP2416362.1"/>
    </source>
</evidence>
<dbReference type="Proteomes" id="UP000758168">
    <property type="component" value="Unassembled WGS sequence"/>
</dbReference>
<evidence type="ECO:0000313" key="4">
    <source>
        <dbReference type="Proteomes" id="UP000758168"/>
    </source>
</evidence>
<evidence type="ECO:0000259" key="2">
    <source>
        <dbReference type="Pfam" id="PF03703"/>
    </source>
</evidence>
<evidence type="ECO:0000256" key="1">
    <source>
        <dbReference type="SAM" id="Phobius"/>
    </source>
</evidence>
<reference evidence="3 4" key="1">
    <citation type="submission" date="2021-03" db="EMBL/GenBank/DDBJ databases">
        <title>Sequencing the genomes of 1000 actinobacteria strains.</title>
        <authorList>
            <person name="Klenk H.-P."/>
        </authorList>
    </citation>
    <scope>NUCLEOTIDE SEQUENCE [LARGE SCALE GENOMIC DNA]</scope>
    <source>
        <strain evidence="3 4">DSM 12936</strain>
    </source>
</reference>
<dbReference type="PANTHER" id="PTHR37938">
    <property type="entry name" value="BLL0215 PROTEIN"/>
    <property type="match status" value="1"/>
</dbReference>
<gene>
    <name evidence="3" type="ORF">JOF54_001284</name>
</gene>
<name>A0ABS4Z5P9_9ACTN</name>
<accession>A0ABS4Z5P9</accession>
<dbReference type="RefSeq" id="WP_210054019.1">
    <property type="nucleotide sequence ID" value="NZ_BAAAMH010000012.1"/>
</dbReference>
<keyword evidence="1" id="KW-1133">Transmembrane helix</keyword>
<keyword evidence="1" id="KW-0812">Transmembrane</keyword>
<feature type="domain" description="YdbS-like PH" evidence="2">
    <location>
        <begin position="77"/>
        <end position="151"/>
    </location>
</feature>
<feature type="transmembrane region" description="Helical" evidence="1">
    <location>
        <begin position="58"/>
        <end position="77"/>
    </location>
</feature>
<proteinExistence type="predicted"/>
<feature type="transmembrane region" description="Helical" evidence="1">
    <location>
        <begin position="26"/>
        <end position="46"/>
    </location>
</feature>
<comment type="caution">
    <text evidence="3">The sequence shown here is derived from an EMBL/GenBank/DDBJ whole genome shotgun (WGS) entry which is preliminary data.</text>
</comment>
<dbReference type="PANTHER" id="PTHR37938:SF1">
    <property type="entry name" value="BLL0215 PROTEIN"/>
    <property type="match status" value="1"/>
</dbReference>
<dbReference type="Pfam" id="PF03703">
    <property type="entry name" value="bPH_2"/>
    <property type="match status" value="1"/>
</dbReference>
<protein>
    <submittedName>
        <fullName evidence="3">Membrane protein YdbT with pleckstrin-like domain</fullName>
    </submittedName>
</protein>
<dbReference type="InterPro" id="IPR005182">
    <property type="entry name" value="YdbS-like_PH"/>
</dbReference>
<dbReference type="EMBL" id="JAGIOB010000001">
    <property type="protein sequence ID" value="MBP2416362.1"/>
    <property type="molecule type" value="Genomic_DNA"/>
</dbReference>
<keyword evidence="1" id="KW-0472">Membrane</keyword>
<organism evidence="3 4">
    <name type="scientific">Microlunatus capsulatus</name>
    <dbReference type="NCBI Taxonomy" id="99117"/>
    <lineage>
        <taxon>Bacteria</taxon>
        <taxon>Bacillati</taxon>
        <taxon>Actinomycetota</taxon>
        <taxon>Actinomycetes</taxon>
        <taxon>Propionibacteriales</taxon>
        <taxon>Propionibacteriaceae</taxon>
        <taxon>Microlunatus</taxon>
    </lineage>
</organism>